<keyword evidence="2" id="KW-1133">Transmembrane helix</keyword>
<evidence type="ECO:0000256" key="2">
    <source>
        <dbReference type="SAM" id="Phobius"/>
    </source>
</evidence>
<comment type="caution">
    <text evidence="4">The sequence shown here is derived from an EMBL/GenBank/DDBJ whole genome shotgun (WGS) entry which is preliminary data.</text>
</comment>
<evidence type="ECO:0000313" key="5">
    <source>
        <dbReference type="Proteomes" id="UP000095149"/>
    </source>
</evidence>
<evidence type="ECO:0000313" key="4">
    <source>
        <dbReference type="EMBL" id="ODO07835.1"/>
    </source>
</evidence>
<accession>A0A1E3K458</accession>
<dbReference type="EMBL" id="MEKH01000005">
    <property type="protein sequence ID" value="ODO07835.1"/>
    <property type="molecule type" value="Genomic_DNA"/>
</dbReference>
<protein>
    <recommendedName>
        <fullName evidence="3">Glycosyltransferase 61 catalytic domain-containing protein</fullName>
    </recommendedName>
</protein>
<evidence type="ECO:0000256" key="1">
    <source>
        <dbReference type="SAM" id="MobiDB-lite"/>
    </source>
</evidence>
<proteinExistence type="predicted"/>
<dbReference type="Pfam" id="PF04577">
    <property type="entry name" value="Glyco_transf_61"/>
    <property type="match status" value="1"/>
</dbReference>
<dbReference type="AlphaFoldDB" id="A0A1E3K458"/>
<keyword evidence="2" id="KW-0812">Transmembrane</keyword>
<feature type="transmembrane region" description="Helical" evidence="2">
    <location>
        <begin position="7"/>
        <end position="27"/>
    </location>
</feature>
<keyword evidence="2" id="KW-0472">Membrane</keyword>
<reference evidence="4 5" key="1">
    <citation type="submission" date="2016-06" db="EMBL/GenBank/DDBJ databases">
        <title>Evolution of pathogenesis and genome organization in the Tremellales.</title>
        <authorList>
            <person name="Cuomo C."/>
            <person name="Litvintseva A."/>
            <person name="Heitman J."/>
            <person name="Chen Y."/>
            <person name="Sun S."/>
            <person name="Springer D."/>
            <person name="Dromer F."/>
            <person name="Young S."/>
            <person name="Zeng Q."/>
            <person name="Chapman S."/>
            <person name="Gujja S."/>
            <person name="Saif S."/>
            <person name="Birren B."/>
        </authorList>
    </citation>
    <scope>NUCLEOTIDE SEQUENCE [LARGE SCALE GENOMIC DNA]</scope>
    <source>
        <strain evidence="4 5">CBS 6273</strain>
    </source>
</reference>
<dbReference type="OrthoDB" id="529273at2759"/>
<sequence length="537" mass="59242">MAISSRHIIRAALISSPLLFFLVFFLVKPSTPSISEFPHNPGEPRTSDFEFAEAKGWREGLRGGVSDWRDKWPSLGWGSARETVEQMEVEQVEEDGWVDFDEGLHWTKYEGGVPGYQVFTNLYLSGASLTAITPSQAPSPLASDDAEETDRVQESPFPETKFIISSSKRGVTAGHDRWRIEGPEVGRMEFGKTGYRLGGLTFIFNDGPGPGIMCFHGHLYTSNSRFRHFVAEAFLGAVRSLASTLPASVSIPVPKRIWFPRCGATPSWRDDRGENVWFLSHAVPSASIEDSTGFADRNFAGVTIQLEKVVIIDRWAAHSITGDIAKWGKMNVLIPTVSAPGDIFQQYRDNAIQSFGVSKSTIGSRGLPVVVYLSRQKEPPRLRPEDHAGMITALKSLTSIAEVHIVKVGGMPKIRQVELFSRALVVIGSHSDDLVHAIWMPPTKGSTIIELFETGGFQRDFELMASSLNHNYVAVAGDRVVPEEEWRIAGPSNGDRPNGEITINPEVVVRIVEDIVAASDETYSSDEAEEAEIEEDI</sequence>
<organism evidence="4 5">
    <name type="scientific">Cryptococcus amylolentus CBS 6273</name>
    <dbReference type="NCBI Taxonomy" id="1296118"/>
    <lineage>
        <taxon>Eukaryota</taxon>
        <taxon>Fungi</taxon>
        <taxon>Dikarya</taxon>
        <taxon>Basidiomycota</taxon>
        <taxon>Agaricomycotina</taxon>
        <taxon>Tremellomycetes</taxon>
        <taxon>Tremellales</taxon>
        <taxon>Cryptococcaceae</taxon>
        <taxon>Cryptococcus</taxon>
    </lineage>
</organism>
<dbReference type="Proteomes" id="UP000095149">
    <property type="component" value="Unassembled WGS sequence"/>
</dbReference>
<gene>
    <name evidence="4" type="ORF">I350_03414</name>
</gene>
<name>A0A1E3K458_9TREE</name>
<dbReference type="InterPro" id="IPR049625">
    <property type="entry name" value="Glyco_transf_61_cat"/>
</dbReference>
<evidence type="ECO:0000259" key="3">
    <source>
        <dbReference type="Pfam" id="PF04577"/>
    </source>
</evidence>
<dbReference type="GO" id="GO:0016757">
    <property type="term" value="F:glycosyltransferase activity"/>
    <property type="evidence" value="ECO:0007669"/>
    <property type="project" value="InterPro"/>
</dbReference>
<feature type="domain" description="Glycosyltransferase 61 catalytic" evidence="3">
    <location>
        <begin position="340"/>
        <end position="443"/>
    </location>
</feature>
<feature type="region of interest" description="Disordered" evidence="1">
    <location>
        <begin position="135"/>
        <end position="155"/>
    </location>
</feature>